<dbReference type="PANTHER" id="PTHR42793">
    <property type="entry name" value="COA BINDING DOMAIN CONTAINING PROTEIN"/>
    <property type="match status" value="1"/>
</dbReference>
<organism evidence="3 4">
    <name type="scientific">Ferroglobus placidus (strain DSM 10642 / AEDII12DO)</name>
    <dbReference type="NCBI Taxonomy" id="589924"/>
    <lineage>
        <taxon>Archaea</taxon>
        <taxon>Methanobacteriati</taxon>
        <taxon>Methanobacteriota</taxon>
        <taxon>Archaeoglobi</taxon>
        <taxon>Archaeoglobales</taxon>
        <taxon>Archaeoglobaceae</taxon>
        <taxon>Ferroglobus</taxon>
    </lineage>
</organism>
<reference evidence="3 4" key="2">
    <citation type="journal article" date="2011" name="Stand. Genomic Sci.">
        <title>Complete genome sequence of Ferroglobus placidus AEDII12DO.</title>
        <authorList>
            <person name="Anderson I."/>
            <person name="Risso C."/>
            <person name="Holmes D."/>
            <person name="Lucas S."/>
            <person name="Copeland A."/>
            <person name="Lapidus A."/>
            <person name="Cheng J.F."/>
            <person name="Bruce D."/>
            <person name="Goodwin L."/>
            <person name="Pitluck S."/>
            <person name="Saunders E."/>
            <person name="Brettin T."/>
            <person name="Detter J.C."/>
            <person name="Han C."/>
            <person name="Tapia R."/>
            <person name="Larimer F."/>
            <person name="Land M."/>
            <person name="Hauser L."/>
            <person name="Woyke T."/>
            <person name="Lovley D."/>
            <person name="Kyrpides N."/>
            <person name="Ivanova N."/>
        </authorList>
    </citation>
    <scope>NUCLEOTIDE SEQUENCE [LARGE SCALE GENOMIC DNA]</scope>
    <source>
        <strain evidence="4">DSM 10642 / AEDII12DO</strain>
    </source>
</reference>
<evidence type="ECO:0000313" key="4">
    <source>
        <dbReference type="Proteomes" id="UP000002613"/>
    </source>
</evidence>
<keyword evidence="1" id="KW-0547">Nucleotide-binding</keyword>
<sequence>MVMLKLKESLELLKKYGIPVVETLVASNEEEVLKAAEKIGYPVVVKPNVSEHKSEIGVFLDVKSDEELLKCYKNLGGEVVVQKMIRGFEIFLGAKEDKFFGKYVALGCGGVLVELFEDVSFRVLPLRRRDVLEMVEETKLSKVARGFRSYKLDVESLVEVVLRFSELIEKENVKEADVNPLIANENGVFAVDARIIL</sequence>
<dbReference type="PANTHER" id="PTHR42793:SF1">
    <property type="entry name" value="PEPTIDYL-LYSINE N-ACETYLTRANSFERASE PATZ"/>
    <property type="match status" value="1"/>
</dbReference>
<dbReference type="SUPFAM" id="SSF56059">
    <property type="entry name" value="Glutathione synthetase ATP-binding domain-like"/>
    <property type="match status" value="1"/>
</dbReference>
<accession>D3S2D8</accession>
<dbReference type="GO" id="GO:0005524">
    <property type="term" value="F:ATP binding"/>
    <property type="evidence" value="ECO:0007669"/>
    <property type="project" value="UniProtKB-UniRule"/>
</dbReference>
<dbReference type="Proteomes" id="UP000002613">
    <property type="component" value="Chromosome"/>
</dbReference>
<dbReference type="Gene3D" id="3.30.470.20">
    <property type="entry name" value="ATP-grasp fold, B domain"/>
    <property type="match status" value="1"/>
</dbReference>
<dbReference type="Gene3D" id="3.30.1490.20">
    <property type="entry name" value="ATP-grasp fold, A domain"/>
    <property type="match status" value="1"/>
</dbReference>
<dbReference type="KEGG" id="fpl:Ferp_0287"/>
<keyword evidence="1" id="KW-0067">ATP-binding</keyword>
<name>D3S2D8_FERPA</name>
<dbReference type="PROSITE" id="PS50975">
    <property type="entry name" value="ATP_GRASP"/>
    <property type="match status" value="1"/>
</dbReference>
<dbReference type="eggNOG" id="arCOG01338">
    <property type="taxonomic scope" value="Archaea"/>
</dbReference>
<gene>
    <name evidence="3" type="ordered locus">Ferp_0287</name>
</gene>
<dbReference type="Pfam" id="PF13549">
    <property type="entry name" value="ATP-grasp_5"/>
    <property type="match status" value="1"/>
</dbReference>
<keyword evidence="4" id="KW-1185">Reference proteome</keyword>
<proteinExistence type="predicted"/>
<protein>
    <submittedName>
        <fullName evidence="3">ATP-grasp domain protein</fullName>
    </submittedName>
</protein>
<feature type="domain" description="ATP-grasp" evidence="2">
    <location>
        <begin position="10"/>
        <end position="89"/>
    </location>
</feature>
<reference evidence="4" key="1">
    <citation type="submission" date="2010-02" db="EMBL/GenBank/DDBJ databases">
        <title>Complete sequence of Ferroglobus placidus DSM 10642.</title>
        <authorList>
            <consortium name="US DOE Joint Genome Institute"/>
            <person name="Lucas S."/>
            <person name="Copeland A."/>
            <person name="Lapidus A."/>
            <person name="Cheng J.-F."/>
            <person name="Bruce D."/>
            <person name="Goodwin L."/>
            <person name="Pitluck S."/>
            <person name="Saunders E."/>
            <person name="Brettin T."/>
            <person name="Detter J.C."/>
            <person name="Han C."/>
            <person name="Tapia R."/>
            <person name="Larimer F."/>
            <person name="Land M."/>
            <person name="Hauser L."/>
            <person name="Kyrpides N."/>
            <person name="Ivanova N."/>
            <person name="Holmes D."/>
            <person name="Lovley D."/>
            <person name="Kyrpides N."/>
            <person name="Anderson I.J."/>
            <person name="Woyke T."/>
        </authorList>
    </citation>
    <scope>NUCLEOTIDE SEQUENCE [LARGE SCALE GENOMIC DNA]</scope>
    <source>
        <strain evidence="4">DSM 10642 / AEDII12DO</strain>
    </source>
</reference>
<dbReference type="InterPro" id="IPR013815">
    <property type="entry name" value="ATP_grasp_subdomain_1"/>
</dbReference>
<dbReference type="HOGENOM" id="CLU_063044_1_1_2"/>
<dbReference type="PaxDb" id="589924-Ferp_0287"/>
<dbReference type="GO" id="GO:0046872">
    <property type="term" value="F:metal ion binding"/>
    <property type="evidence" value="ECO:0007669"/>
    <property type="project" value="InterPro"/>
</dbReference>
<dbReference type="InterPro" id="IPR011761">
    <property type="entry name" value="ATP-grasp"/>
</dbReference>
<dbReference type="EMBL" id="CP001899">
    <property type="protein sequence ID" value="ADC64468.1"/>
    <property type="molecule type" value="Genomic_DNA"/>
</dbReference>
<dbReference type="AlphaFoldDB" id="D3S2D8"/>
<evidence type="ECO:0000259" key="2">
    <source>
        <dbReference type="PROSITE" id="PS50975"/>
    </source>
</evidence>
<dbReference type="STRING" id="589924.Ferp_0287"/>
<evidence type="ECO:0000256" key="1">
    <source>
        <dbReference type="PROSITE-ProRule" id="PRU00409"/>
    </source>
</evidence>
<evidence type="ECO:0000313" key="3">
    <source>
        <dbReference type="EMBL" id="ADC64468.1"/>
    </source>
</evidence>